<organism evidence="7 8">
    <name type="scientific">Romeriopsis navalis LEGE 11480</name>
    <dbReference type="NCBI Taxonomy" id="2777977"/>
    <lineage>
        <taxon>Bacteria</taxon>
        <taxon>Bacillati</taxon>
        <taxon>Cyanobacteriota</taxon>
        <taxon>Cyanophyceae</taxon>
        <taxon>Leptolyngbyales</taxon>
        <taxon>Leptolyngbyaceae</taxon>
        <taxon>Romeriopsis</taxon>
        <taxon>Romeriopsis navalis</taxon>
    </lineage>
</organism>
<name>A0A928VSM9_9CYAN</name>
<keyword evidence="8" id="KW-1185">Reference proteome</keyword>
<gene>
    <name evidence="7" type="ORF">IQ266_18900</name>
</gene>
<evidence type="ECO:0000256" key="4">
    <source>
        <dbReference type="SAM" id="MobiDB-lite"/>
    </source>
</evidence>
<dbReference type="PROSITE" id="PS01284">
    <property type="entry name" value="TNASE_2"/>
    <property type="match status" value="1"/>
</dbReference>
<feature type="compositionally biased region" description="Basic and acidic residues" evidence="4">
    <location>
        <begin position="208"/>
        <end position="220"/>
    </location>
</feature>
<dbReference type="AlphaFoldDB" id="A0A928VSM9"/>
<dbReference type="InterPro" id="IPR035437">
    <property type="entry name" value="SNase_OB-fold_sf"/>
</dbReference>
<dbReference type="Pfam" id="PF00565">
    <property type="entry name" value="SNase"/>
    <property type="match status" value="1"/>
</dbReference>
<dbReference type="InterPro" id="IPR016071">
    <property type="entry name" value="Staphylococal_nuclease_OB-fold"/>
</dbReference>
<evidence type="ECO:0000256" key="2">
    <source>
        <dbReference type="ARBA" id="ARBA00022759"/>
    </source>
</evidence>
<sequence length="220" mass="24411">MKTALSLAAIGVTILAVQFPSTAANFTAKVVSVGDGDTITIGYNGKKKTVRLACIDAPETRQKPWGQRSTAKLKGLLPGGQRVKIRQVTIDRYGRTVGEVYVGNRSINLAMVQAGEAVVYRQYLDACRDTKSLYLKAEQQAKKRRLGYWNQRNPIMPSTFRRQGRRSNSSPRRTQGTMSTQGYVAGTCKELRRMGLSRFTPGDPNYTRGRDRDNDGIACE</sequence>
<feature type="compositionally biased region" description="Polar residues" evidence="4">
    <location>
        <begin position="166"/>
        <end position="182"/>
    </location>
</feature>
<evidence type="ECO:0000313" key="7">
    <source>
        <dbReference type="EMBL" id="MBE9031807.1"/>
    </source>
</evidence>
<dbReference type="GO" id="GO:0003676">
    <property type="term" value="F:nucleic acid binding"/>
    <property type="evidence" value="ECO:0007669"/>
    <property type="project" value="InterPro"/>
</dbReference>
<accession>A0A928VSM9</accession>
<dbReference type="PANTHER" id="PTHR12302">
    <property type="entry name" value="EBNA2 BINDING PROTEIN P100"/>
    <property type="match status" value="1"/>
</dbReference>
<evidence type="ECO:0000256" key="5">
    <source>
        <dbReference type="SAM" id="SignalP"/>
    </source>
</evidence>
<feature type="chain" id="PRO_5036828545" evidence="5">
    <location>
        <begin position="24"/>
        <end position="220"/>
    </location>
</feature>
<feature type="region of interest" description="Disordered" evidence="4">
    <location>
        <begin position="196"/>
        <end position="220"/>
    </location>
</feature>
<dbReference type="PROSITE" id="PS50830">
    <property type="entry name" value="TNASE_3"/>
    <property type="match status" value="1"/>
</dbReference>
<evidence type="ECO:0000313" key="8">
    <source>
        <dbReference type="Proteomes" id="UP000625316"/>
    </source>
</evidence>
<evidence type="ECO:0000259" key="6">
    <source>
        <dbReference type="PROSITE" id="PS50830"/>
    </source>
</evidence>
<evidence type="ECO:0000256" key="1">
    <source>
        <dbReference type="ARBA" id="ARBA00022722"/>
    </source>
</evidence>
<dbReference type="GO" id="GO:0004519">
    <property type="term" value="F:endonuclease activity"/>
    <property type="evidence" value="ECO:0007669"/>
    <property type="project" value="UniProtKB-KW"/>
</dbReference>
<comment type="caution">
    <text evidence="7">The sequence shown here is derived from an EMBL/GenBank/DDBJ whole genome shotgun (WGS) entry which is preliminary data.</text>
</comment>
<protein>
    <submittedName>
        <fullName evidence="7">Thermonuclease family protein</fullName>
    </submittedName>
</protein>
<dbReference type="GO" id="GO:0016787">
    <property type="term" value="F:hydrolase activity"/>
    <property type="evidence" value="ECO:0007669"/>
    <property type="project" value="UniProtKB-KW"/>
</dbReference>
<dbReference type="SMART" id="SM00318">
    <property type="entry name" value="SNc"/>
    <property type="match status" value="1"/>
</dbReference>
<dbReference type="SUPFAM" id="SSF50199">
    <property type="entry name" value="Staphylococcal nuclease"/>
    <property type="match status" value="1"/>
</dbReference>
<feature type="region of interest" description="Disordered" evidence="4">
    <location>
        <begin position="154"/>
        <end position="184"/>
    </location>
</feature>
<keyword evidence="3" id="KW-0378">Hydrolase</keyword>
<keyword evidence="2" id="KW-0255">Endonuclease</keyword>
<dbReference type="PANTHER" id="PTHR12302:SF3">
    <property type="entry name" value="SERINE_THREONINE-PROTEIN KINASE 31"/>
    <property type="match status" value="1"/>
</dbReference>
<dbReference type="Gene3D" id="2.40.50.90">
    <property type="match status" value="1"/>
</dbReference>
<keyword evidence="1" id="KW-0540">Nuclease</keyword>
<keyword evidence="5" id="KW-0732">Signal</keyword>
<dbReference type="SMART" id="SM00894">
    <property type="entry name" value="Excalibur"/>
    <property type="match status" value="1"/>
</dbReference>
<dbReference type="InterPro" id="IPR008613">
    <property type="entry name" value="Excalibur_Ca-bd_domain"/>
</dbReference>
<proteinExistence type="predicted"/>
<feature type="signal peptide" evidence="5">
    <location>
        <begin position="1"/>
        <end position="23"/>
    </location>
</feature>
<dbReference type="Pfam" id="PF05901">
    <property type="entry name" value="Excalibur"/>
    <property type="match status" value="1"/>
</dbReference>
<reference evidence="7" key="1">
    <citation type="submission" date="2020-10" db="EMBL/GenBank/DDBJ databases">
        <authorList>
            <person name="Castelo-Branco R."/>
            <person name="Eusebio N."/>
            <person name="Adriana R."/>
            <person name="Vieira A."/>
            <person name="Brugerolle De Fraissinette N."/>
            <person name="Rezende De Castro R."/>
            <person name="Schneider M.P."/>
            <person name="Vasconcelos V."/>
            <person name="Leao P.N."/>
        </authorList>
    </citation>
    <scope>NUCLEOTIDE SEQUENCE</scope>
    <source>
        <strain evidence="7">LEGE 11480</strain>
    </source>
</reference>
<dbReference type="EMBL" id="JADEXQ010000076">
    <property type="protein sequence ID" value="MBE9031807.1"/>
    <property type="molecule type" value="Genomic_DNA"/>
</dbReference>
<feature type="domain" description="TNase-like" evidence="6">
    <location>
        <begin position="24"/>
        <end position="151"/>
    </location>
</feature>
<dbReference type="RefSeq" id="WP_264326634.1">
    <property type="nucleotide sequence ID" value="NZ_JADEXQ010000076.1"/>
</dbReference>
<dbReference type="InterPro" id="IPR002071">
    <property type="entry name" value="Thermonucl_AS"/>
</dbReference>
<evidence type="ECO:0000256" key="3">
    <source>
        <dbReference type="ARBA" id="ARBA00022801"/>
    </source>
</evidence>
<dbReference type="PROSITE" id="PS01123">
    <property type="entry name" value="TNASE_1"/>
    <property type="match status" value="1"/>
</dbReference>
<dbReference type="Proteomes" id="UP000625316">
    <property type="component" value="Unassembled WGS sequence"/>
</dbReference>